<keyword evidence="1" id="KW-1133">Transmembrane helix</keyword>
<evidence type="ECO:0000313" key="2">
    <source>
        <dbReference type="EMBL" id="PTL38595.1"/>
    </source>
</evidence>
<evidence type="ECO:0000313" key="3">
    <source>
        <dbReference type="Proteomes" id="UP000240509"/>
    </source>
</evidence>
<protein>
    <recommendedName>
        <fullName evidence="4">DUF2628 domain-containing protein</fullName>
    </recommendedName>
</protein>
<comment type="caution">
    <text evidence="2">The sequence shown here is derived from an EMBL/GenBank/DDBJ whole genome shotgun (WGS) entry which is preliminary data.</text>
</comment>
<dbReference type="OrthoDB" id="6691119at2"/>
<proteinExistence type="predicted"/>
<reference evidence="2 3" key="1">
    <citation type="submission" date="2018-03" db="EMBL/GenBank/DDBJ databases">
        <title>Alkalicoccus saliphilus sp. nov., isolated from a mineral pool.</title>
        <authorList>
            <person name="Zhao B."/>
        </authorList>
    </citation>
    <scope>NUCLEOTIDE SEQUENCE [LARGE SCALE GENOMIC DNA]</scope>
    <source>
        <strain evidence="2 3">6AG</strain>
    </source>
</reference>
<feature type="transmembrane region" description="Helical" evidence="1">
    <location>
        <begin position="53"/>
        <end position="75"/>
    </location>
</feature>
<dbReference type="InterPro" id="IPR024399">
    <property type="entry name" value="DUF2628"/>
</dbReference>
<accession>A0A2T4U5F5</accession>
<dbReference type="Proteomes" id="UP000240509">
    <property type="component" value="Unassembled WGS sequence"/>
</dbReference>
<organism evidence="2 3">
    <name type="scientific">Alkalicoccus saliphilus</name>
    <dbReference type="NCBI Taxonomy" id="200989"/>
    <lineage>
        <taxon>Bacteria</taxon>
        <taxon>Bacillati</taxon>
        <taxon>Bacillota</taxon>
        <taxon>Bacilli</taxon>
        <taxon>Bacillales</taxon>
        <taxon>Bacillaceae</taxon>
        <taxon>Alkalicoccus</taxon>
    </lineage>
</organism>
<keyword evidence="1" id="KW-0812">Transmembrane</keyword>
<name>A0A2T4U5F5_9BACI</name>
<dbReference type="AlphaFoldDB" id="A0A2T4U5F5"/>
<sequence>MNILQKDPEKYIEKNSEYYKKKWNAHKNPFLFAGWNWAAFFFAPFWAASRHMYGAALFYWLFYLGFALLESFLPALIDAGAGAVPSLWLLLFPVLLIHSFFGLFGNALYARKVSGLTANETTQHLPPIFNKSGWSPAAGSLVPLLFISVLAWPLLTISQWSYNPALEEGVYVYGDDGVSPQGQLDVSRNPLFEKYESRINMFYVGEALDNRALSYELLYEENDQWVPVRDQSVAFFSTDKVSLEILDAEDPAVQTGNYRLEVYVEDMHFDAVSFEIIEPSF</sequence>
<dbReference type="Pfam" id="PF10947">
    <property type="entry name" value="DUF2628"/>
    <property type="match status" value="1"/>
</dbReference>
<keyword evidence="3" id="KW-1185">Reference proteome</keyword>
<dbReference type="EMBL" id="PZJJ01000016">
    <property type="protein sequence ID" value="PTL38595.1"/>
    <property type="molecule type" value="Genomic_DNA"/>
</dbReference>
<evidence type="ECO:0008006" key="4">
    <source>
        <dbReference type="Google" id="ProtNLM"/>
    </source>
</evidence>
<evidence type="ECO:0000256" key="1">
    <source>
        <dbReference type="SAM" id="Phobius"/>
    </source>
</evidence>
<dbReference type="RefSeq" id="WP_107585160.1">
    <property type="nucleotide sequence ID" value="NZ_PZJJ01000016.1"/>
</dbReference>
<keyword evidence="1" id="KW-0472">Membrane</keyword>
<feature type="transmembrane region" description="Helical" evidence="1">
    <location>
        <begin position="30"/>
        <end position="47"/>
    </location>
</feature>
<feature type="transmembrane region" description="Helical" evidence="1">
    <location>
        <begin position="87"/>
        <end position="109"/>
    </location>
</feature>
<gene>
    <name evidence="2" type="ORF">C6Y45_10435</name>
</gene>